<keyword evidence="3" id="KW-1185">Reference proteome</keyword>
<feature type="domain" description="Tc1-like transposase DDE" evidence="1">
    <location>
        <begin position="3"/>
        <end position="50"/>
    </location>
</feature>
<evidence type="ECO:0000313" key="3">
    <source>
        <dbReference type="Proteomes" id="UP001232148"/>
    </source>
</evidence>
<dbReference type="InterPro" id="IPR038717">
    <property type="entry name" value="Tc1-like_DDE_dom"/>
</dbReference>
<evidence type="ECO:0000313" key="2">
    <source>
        <dbReference type="EMBL" id="KAK2027939.1"/>
    </source>
</evidence>
<accession>A0AAD9HH36</accession>
<reference evidence="2" key="1">
    <citation type="submission" date="2021-06" db="EMBL/GenBank/DDBJ databases">
        <title>Comparative genomics, transcriptomics and evolutionary studies reveal genomic signatures of adaptation to plant cell wall in hemibiotrophic fungi.</title>
        <authorList>
            <consortium name="DOE Joint Genome Institute"/>
            <person name="Baroncelli R."/>
            <person name="Diaz J.F."/>
            <person name="Benocci T."/>
            <person name="Peng M."/>
            <person name="Battaglia E."/>
            <person name="Haridas S."/>
            <person name="Andreopoulos W."/>
            <person name="Labutti K."/>
            <person name="Pangilinan J."/>
            <person name="Floch G.L."/>
            <person name="Makela M.R."/>
            <person name="Henrissat B."/>
            <person name="Grigoriev I.V."/>
            <person name="Crouch J.A."/>
            <person name="De Vries R.P."/>
            <person name="Sukno S.A."/>
            <person name="Thon M.R."/>
        </authorList>
    </citation>
    <scope>NUCLEOTIDE SEQUENCE</scope>
    <source>
        <strain evidence="2">MAFF235873</strain>
    </source>
</reference>
<proteinExistence type="predicted"/>
<comment type="caution">
    <text evidence="2">The sequence shown here is derived from an EMBL/GenBank/DDBJ whole genome shotgun (WGS) entry which is preliminary data.</text>
</comment>
<gene>
    <name evidence="2" type="ORF">LX32DRAFT_591677</name>
</gene>
<organism evidence="2 3">
    <name type="scientific">Colletotrichum zoysiae</name>
    <dbReference type="NCBI Taxonomy" id="1216348"/>
    <lineage>
        <taxon>Eukaryota</taxon>
        <taxon>Fungi</taxon>
        <taxon>Dikarya</taxon>
        <taxon>Ascomycota</taxon>
        <taxon>Pezizomycotina</taxon>
        <taxon>Sordariomycetes</taxon>
        <taxon>Hypocreomycetidae</taxon>
        <taxon>Glomerellales</taxon>
        <taxon>Glomerellaceae</taxon>
        <taxon>Colletotrichum</taxon>
        <taxon>Colletotrichum graminicola species complex</taxon>
    </lineage>
</organism>
<dbReference type="GO" id="GO:0003676">
    <property type="term" value="F:nucleic acid binding"/>
    <property type="evidence" value="ECO:0007669"/>
    <property type="project" value="InterPro"/>
</dbReference>
<name>A0AAD9HH36_9PEZI</name>
<dbReference type="Pfam" id="PF13358">
    <property type="entry name" value="DDE_3"/>
    <property type="match status" value="1"/>
</dbReference>
<sequence length="51" mass="6237">YYFIYNNAPIHTALLTVEWMLQQGISWLDWPPYSLDLNPIEHVWRMMKNNL</sequence>
<dbReference type="AlphaFoldDB" id="A0AAD9HH36"/>
<dbReference type="Proteomes" id="UP001232148">
    <property type="component" value="Unassembled WGS sequence"/>
</dbReference>
<dbReference type="EMBL" id="MU842886">
    <property type="protein sequence ID" value="KAK2027939.1"/>
    <property type="molecule type" value="Genomic_DNA"/>
</dbReference>
<protein>
    <recommendedName>
        <fullName evidence="1">Tc1-like transposase DDE domain-containing protein</fullName>
    </recommendedName>
</protein>
<feature type="non-terminal residue" evidence="2">
    <location>
        <position position="1"/>
    </location>
</feature>
<dbReference type="Gene3D" id="3.30.420.10">
    <property type="entry name" value="Ribonuclease H-like superfamily/Ribonuclease H"/>
    <property type="match status" value="1"/>
</dbReference>
<dbReference type="InterPro" id="IPR036397">
    <property type="entry name" value="RNaseH_sf"/>
</dbReference>
<evidence type="ECO:0000259" key="1">
    <source>
        <dbReference type="Pfam" id="PF13358"/>
    </source>
</evidence>